<sequence>MDKCVGTTVHISFVFHSLNTKQCIQMDSEAACILSHHHHMAWQEMKNNVSDGVHCCPELKIFQPCIILNFEKDGLLYCVYFLSPLYVSFIYQEKKNSSN</sequence>
<dbReference type="Proteomes" id="UP001341840">
    <property type="component" value="Unassembled WGS sequence"/>
</dbReference>
<protein>
    <submittedName>
        <fullName evidence="1">Uncharacterized protein</fullName>
    </submittedName>
</protein>
<keyword evidence="2" id="KW-1185">Reference proteome</keyword>
<evidence type="ECO:0000313" key="1">
    <source>
        <dbReference type="EMBL" id="MED6181701.1"/>
    </source>
</evidence>
<proteinExistence type="predicted"/>
<reference evidence="1 2" key="1">
    <citation type="journal article" date="2023" name="Plants (Basel)">
        <title>Bridging the Gap: Combining Genomics and Transcriptomics Approaches to Understand Stylosanthes scabra, an Orphan Legume from the Brazilian Caatinga.</title>
        <authorList>
            <person name="Ferreira-Neto J.R.C."/>
            <person name="da Silva M.D."/>
            <person name="Binneck E."/>
            <person name="de Melo N.F."/>
            <person name="da Silva R.H."/>
            <person name="de Melo A.L.T.M."/>
            <person name="Pandolfi V."/>
            <person name="Bustamante F.O."/>
            <person name="Brasileiro-Vidal A.C."/>
            <person name="Benko-Iseppon A.M."/>
        </authorList>
    </citation>
    <scope>NUCLEOTIDE SEQUENCE [LARGE SCALE GENOMIC DNA]</scope>
    <source>
        <tissue evidence="1">Leaves</tissue>
    </source>
</reference>
<gene>
    <name evidence="1" type="ORF">PIB30_021802</name>
</gene>
<evidence type="ECO:0000313" key="2">
    <source>
        <dbReference type="Proteomes" id="UP001341840"/>
    </source>
</evidence>
<organism evidence="1 2">
    <name type="scientific">Stylosanthes scabra</name>
    <dbReference type="NCBI Taxonomy" id="79078"/>
    <lineage>
        <taxon>Eukaryota</taxon>
        <taxon>Viridiplantae</taxon>
        <taxon>Streptophyta</taxon>
        <taxon>Embryophyta</taxon>
        <taxon>Tracheophyta</taxon>
        <taxon>Spermatophyta</taxon>
        <taxon>Magnoliopsida</taxon>
        <taxon>eudicotyledons</taxon>
        <taxon>Gunneridae</taxon>
        <taxon>Pentapetalae</taxon>
        <taxon>rosids</taxon>
        <taxon>fabids</taxon>
        <taxon>Fabales</taxon>
        <taxon>Fabaceae</taxon>
        <taxon>Papilionoideae</taxon>
        <taxon>50 kb inversion clade</taxon>
        <taxon>dalbergioids sensu lato</taxon>
        <taxon>Dalbergieae</taxon>
        <taxon>Pterocarpus clade</taxon>
        <taxon>Stylosanthes</taxon>
    </lineage>
</organism>
<dbReference type="EMBL" id="JASCZI010181315">
    <property type="protein sequence ID" value="MED6181701.1"/>
    <property type="molecule type" value="Genomic_DNA"/>
</dbReference>
<name>A0ABU6W8H2_9FABA</name>
<accession>A0ABU6W8H2</accession>
<comment type="caution">
    <text evidence="1">The sequence shown here is derived from an EMBL/GenBank/DDBJ whole genome shotgun (WGS) entry which is preliminary data.</text>
</comment>